<dbReference type="AlphaFoldDB" id="W5TH69"/>
<keyword evidence="1" id="KW-1133">Transmembrane helix</keyword>
<evidence type="ECO:0000313" key="3">
    <source>
        <dbReference type="Proteomes" id="UP000019150"/>
    </source>
</evidence>
<proteinExistence type="predicted"/>
<feature type="transmembrane region" description="Helical" evidence="1">
    <location>
        <begin position="68"/>
        <end position="88"/>
    </location>
</feature>
<reference evidence="2 3" key="1">
    <citation type="journal article" date="2014" name="Appl. Environ. Microbiol.">
        <title>Insights into the Microbial Degradation of Rubber and Gutta-Percha by Analysis of the Complete Genome of Nocardia nova SH22a.</title>
        <authorList>
            <person name="Luo Q."/>
            <person name="Hiessl S."/>
            <person name="Poehlein A."/>
            <person name="Daniel R."/>
            <person name="Steinbuchel A."/>
        </authorList>
    </citation>
    <scope>NUCLEOTIDE SEQUENCE [LARGE SCALE GENOMIC DNA]</scope>
    <source>
        <strain evidence="2">SH22a</strain>
    </source>
</reference>
<dbReference type="PATRIC" id="fig|1415166.3.peg.3856"/>
<name>W5TH69_9NOCA</name>
<evidence type="ECO:0000256" key="1">
    <source>
        <dbReference type="SAM" id="Phobius"/>
    </source>
</evidence>
<keyword evidence="1" id="KW-0472">Membrane</keyword>
<gene>
    <name evidence="2" type="ORF">NONO_c37580</name>
</gene>
<feature type="transmembrane region" description="Helical" evidence="1">
    <location>
        <begin position="260"/>
        <end position="281"/>
    </location>
</feature>
<keyword evidence="1" id="KW-0812">Transmembrane</keyword>
<protein>
    <submittedName>
        <fullName evidence="2">Uncharacterized protein</fullName>
    </submittedName>
</protein>
<dbReference type="EMBL" id="CP006850">
    <property type="protein sequence ID" value="AHH18542.1"/>
    <property type="molecule type" value="Genomic_DNA"/>
</dbReference>
<feature type="transmembrane region" description="Helical" evidence="1">
    <location>
        <begin position="366"/>
        <end position="387"/>
    </location>
</feature>
<feature type="transmembrane region" description="Helical" evidence="1">
    <location>
        <begin position="301"/>
        <end position="326"/>
    </location>
</feature>
<organism evidence="2 3">
    <name type="scientific">Nocardia nova SH22a</name>
    <dbReference type="NCBI Taxonomy" id="1415166"/>
    <lineage>
        <taxon>Bacteria</taxon>
        <taxon>Bacillati</taxon>
        <taxon>Actinomycetota</taxon>
        <taxon>Actinomycetes</taxon>
        <taxon>Mycobacteriales</taxon>
        <taxon>Nocardiaceae</taxon>
        <taxon>Nocardia</taxon>
    </lineage>
</organism>
<feature type="transmembrane region" description="Helical" evidence="1">
    <location>
        <begin position="116"/>
        <end position="141"/>
    </location>
</feature>
<feature type="transmembrane region" description="Helical" evidence="1">
    <location>
        <begin position="161"/>
        <end position="182"/>
    </location>
</feature>
<dbReference type="KEGG" id="nno:NONO_c37580"/>
<dbReference type="HOGENOM" id="CLU_637504_0_0_11"/>
<sequence length="430" mass="46825">MYLVVAVLIGTRARAQRRCEPGGRQRWAVPPDPGLIVPATPKVSGERVADDERRELRVLRADARARQLAVLGMAGVVLLAMAYVSWLAGAGDTAPRVPFGVNAWWPQLQTTVQGRFSAGIVMTYNLAAMAFCGSMVIALAIKGEQPSEARSQLGQMLFRQFLTRATGIAATAAVVLGVLTWISSPGRESTGHNVIADIGAVIALVLVGGLQTEVLDASRRIGEADIGEQLRNYAERRTHIPATPAEARGWRGRTRVRRIVFVYTPRVVVATVIAVFATQIVQVAVGAVVGGVPCYSGNQVAGAFVLTVLQAGMLVTQCAVMFLTWTRPTRGWSRRGDLVVAAITRAVALSVMVSLSLEYLPDRPVTWAGFLVAWTVNPAVWWCLLAWTRTHRRPAALAWFTAPLWIAINRSLDTTQHRLGRQLTEWHTVR</sequence>
<feature type="transmembrane region" description="Helical" evidence="1">
    <location>
        <begin position="194"/>
        <end position="210"/>
    </location>
</feature>
<keyword evidence="3" id="KW-1185">Reference proteome</keyword>
<evidence type="ECO:0000313" key="2">
    <source>
        <dbReference type="EMBL" id="AHH18542.1"/>
    </source>
</evidence>
<accession>W5TH69</accession>
<feature type="transmembrane region" description="Helical" evidence="1">
    <location>
        <begin position="338"/>
        <end position="360"/>
    </location>
</feature>
<dbReference type="Proteomes" id="UP000019150">
    <property type="component" value="Chromosome"/>
</dbReference>